<keyword evidence="1" id="KW-0677">Repeat</keyword>
<dbReference type="RefSeq" id="WP_008411740.1">
    <property type="nucleotide sequence ID" value="NZ_CAOS01000010.1"/>
</dbReference>
<reference evidence="6 7" key="1">
    <citation type="journal article" date="2013" name="Genome Announc.">
        <title>Genome Sequence of the Sulfate-Reducing Bacterium Desulfotomaculum hydrothermale Lam5(T).</title>
        <authorList>
            <person name="Amin O."/>
            <person name="Fardeau M.L."/>
            <person name="Valette O."/>
            <person name="Hirschler-Rea A."/>
            <person name="Barbe V."/>
            <person name="Medigue C."/>
            <person name="Vacherie B."/>
            <person name="Ollivier B."/>
            <person name="Bertin P.N."/>
            <person name="Dolla A."/>
        </authorList>
    </citation>
    <scope>NUCLEOTIDE SEQUENCE [LARGE SCALE GENOMIC DNA]</scope>
    <source>
        <strain evidence="7">Lam5 / DSM 18033</strain>
    </source>
</reference>
<dbReference type="EMBL" id="CAOS01000010">
    <property type="protein sequence ID" value="CCO08358.1"/>
    <property type="molecule type" value="Genomic_DNA"/>
</dbReference>
<keyword evidence="5" id="KW-1133">Transmembrane helix</keyword>
<evidence type="ECO:0000313" key="7">
    <source>
        <dbReference type="Proteomes" id="UP000009315"/>
    </source>
</evidence>
<dbReference type="SMART" id="SM00028">
    <property type="entry name" value="TPR"/>
    <property type="match status" value="3"/>
</dbReference>
<keyword evidence="7" id="KW-1185">Reference proteome</keyword>
<evidence type="ECO:0000256" key="2">
    <source>
        <dbReference type="ARBA" id="ARBA00022803"/>
    </source>
</evidence>
<dbReference type="InterPro" id="IPR051685">
    <property type="entry name" value="Ycf3/AcsC/BcsC/TPR_MFPF"/>
</dbReference>
<feature type="repeat" description="TPR" evidence="3">
    <location>
        <begin position="74"/>
        <end position="107"/>
    </location>
</feature>
<evidence type="ECO:0000256" key="3">
    <source>
        <dbReference type="PROSITE-ProRule" id="PRU00339"/>
    </source>
</evidence>
<keyword evidence="5" id="KW-0812">Transmembrane</keyword>
<feature type="repeat" description="TPR" evidence="3">
    <location>
        <begin position="108"/>
        <end position="141"/>
    </location>
</feature>
<keyword evidence="2 3" id="KW-0802">TPR repeat</keyword>
<dbReference type="Gene3D" id="1.25.40.10">
    <property type="entry name" value="Tetratricopeptide repeat domain"/>
    <property type="match status" value="1"/>
</dbReference>
<proteinExistence type="predicted"/>
<feature type="transmembrane region" description="Helical" evidence="5">
    <location>
        <begin position="20"/>
        <end position="43"/>
    </location>
</feature>
<dbReference type="Proteomes" id="UP000009315">
    <property type="component" value="Unassembled WGS sequence"/>
</dbReference>
<evidence type="ECO:0000256" key="4">
    <source>
        <dbReference type="SAM" id="MobiDB-lite"/>
    </source>
</evidence>
<feature type="region of interest" description="Disordered" evidence="4">
    <location>
        <begin position="176"/>
        <end position="195"/>
    </location>
</feature>
<dbReference type="OrthoDB" id="1806831at2"/>
<organism evidence="6 7">
    <name type="scientific">Desulforamulus hydrothermalis Lam5 = DSM 18033</name>
    <dbReference type="NCBI Taxonomy" id="1121428"/>
    <lineage>
        <taxon>Bacteria</taxon>
        <taxon>Bacillati</taxon>
        <taxon>Bacillota</taxon>
        <taxon>Clostridia</taxon>
        <taxon>Eubacteriales</taxon>
        <taxon>Peptococcaceae</taxon>
        <taxon>Desulforamulus</taxon>
    </lineage>
</organism>
<dbReference type="PANTHER" id="PTHR44943">
    <property type="entry name" value="CELLULOSE SYNTHASE OPERON PROTEIN C"/>
    <property type="match status" value="1"/>
</dbReference>
<name>K8E9U4_9FIRM</name>
<dbReference type="STRING" id="1121428.DESHY_30048"/>
<evidence type="ECO:0000313" key="6">
    <source>
        <dbReference type="EMBL" id="CCO08358.1"/>
    </source>
</evidence>
<dbReference type="SUPFAM" id="SSF48452">
    <property type="entry name" value="TPR-like"/>
    <property type="match status" value="1"/>
</dbReference>
<accession>K8E9U4</accession>
<dbReference type="InterPro" id="IPR011990">
    <property type="entry name" value="TPR-like_helical_dom_sf"/>
</dbReference>
<comment type="caution">
    <text evidence="6">The sequence shown here is derived from an EMBL/GenBank/DDBJ whole genome shotgun (WGS) entry which is preliminary data.</text>
</comment>
<evidence type="ECO:0000256" key="1">
    <source>
        <dbReference type="ARBA" id="ARBA00022737"/>
    </source>
</evidence>
<protein>
    <submittedName>
        <fullName evidence="6">Tetratricopeptide TPR_1 repeat-containing protein</fullName>
    </submittedName>
</protein>
<evidence type="ECO:0000256" key="5">
    <source>
        <dbReference type="SAM" id="Phobius"/>
    </source>
</evidence>
<dbReference type="Pfam" id="PF13414">
    <property type="entry name" value="TPR_11"/>
    <property type="match status" value="1"/>
</dbReference>
<dbReference type="Pfam" id="PF13431">
    <property type="entry name" value="TPR_17"/>
    <property type="match status" value="1"/>
</dbReference>
<keyword evidence="5" id="KW-0472">Membrane</keyword>
<dbReference type="PANTHER" id="PTHR44943:SF8">
    <property type="entry name" value="TPR REPEAT-CONTAINING PROTEIN MJ0263"/>
    <property type="match status" value="1"/>
</dbReference>
<dbReference type="eggNOG" id="COG4235">
    <property type="taxonomic scope" value="Bacteria"/>
</dbReference>
<dbReference type="AlphaFoldDB" id="K8E9U4"/>
<dbReference type="InterPro" id="IPR019734">
    <property type="entry name" value="TPR_rpt"/>
</dbReference>
<dbReference type="PROSITE" id="PS50293">
    <property type="entry name" value="TPR_REGION"/>
    <property type="match status" value="1"/>
</dbReference>
<sequence>MTLFFKHLSPRARQKRLQRIVFGILVAVLSLGLIGSSVVWTGLGSLQKEQAAPNSPEERLALLEKQSQKNPQDKELLLTLAAYYRQAGKLKQAAEAYQKAIQLDPKDIAARQELALLYYAQGDLPAAGQALKQALAVQPDNADLLFQYANLLAEQKDYAGAIAHMKKFLQINKQEGPRADEARQSVEKWQQEVGQ</sequence>
<gene>
    <name evidence="6" type="ORF">DESHY_30048</name>
</gene>
<dbReference type="PROSITE" id="PS50005">
    <property type="entry name" value="TPR"/>
    <property type="match status" value="2"/>
</dbReference>